<name>A0A0K2TCR8_LEPSM</name>
<proteinExistence type="predicted"/>
<accession>A0A0K2TCR8</accession>
<evidence type="ECO:0000313" key="1">
    <source>
        <dbReference type="EMBL" id="CDW23645.1"/>
    </source>
</evidence>
<sequence>MLCHKLQEWNRQSKIFGSNRLKISVDRIILLL</sequence>
<dbReference type="AlphaFoldDB" id="A0A0K2TCR8"/>
<dbReference type="EMBL" id="HACA01006284">
    <property type="protein sequence ID" value="CDW23645.1"/>
    <property type="molecule type" value="Transcribed_RNA"/>
</dbReference>
<protein>
    <submittedName>
        <fullName evidence="1">Uncharacterized protein</fullName>
    </submittedName>
</protein>
<reference evidence="1" key="1">
    <citation type="submission" date="2014-05" db="EMBL/GenBank/DDBJ databases">
        <authorList>
            <person name="Chronopoulou M."/>
        </authorList>
    </citation>
    <scope>NUCLEOTIDE SEQUENCE</scope>
    <source>
        <tissue evidence="1">Whole organism</tissue>
    </source>
</reference>
<organism evidence="1">
    <name type="scientific">Lepeophtheirus salmonis</name>
    <name type="common">Salmon louse</name>
    <name type="synonym">Caligus salmonis</name>
    <dbReference type="NCBI Taxonomy" id="72036"/>
    <lineage>
        <taxon>Eukaryota</taxon>
        <taxon>Metazoa</taxon>
        <taxon>Ecdysozoa</taxon>
        <taxon>Arthropoda</taxon>
        <taxon>Crustacea</taxon>
        <taxon>Multicrustacea</taxon>
        <taxon>Hexanauplia</taxon>
        <taxon>Copepoda</taxon>
        <taxon>Siphonostomatoida</taxon>
        <taxon>Caligidae</taxon>
        <taxon>Lepeophtheirus</taxon>
    </lineage>
</organism>